<dbReference type="Proteomes" id="UP000553459">
    <property type="component" value="Unassembled WGS sequence"/>
</dbReference>
<dbReference type="PANTHER" id="PTHR38442">
    <property type="entry name" value="INNER MEMBRANE PROTEIN-RELATED"/>
    <property type="match status" value="1"/>
</dbReference>
<dbReference type="GO" id="GO:0005886">
    <property type="term" value="C:plasma membrane"/>
    <property type="evidence" value="ECO:0007669"/>
    <property type="project" value="TreeGrafter"/>
</dbReference>
<keyword evidence="1" id="KW-0812">Transmembrane</keyword>
<proteinExistence type="predicted"/>
<dbReference type="AlphaFoldDB" id="A0A845PW10"/>
<dbReference type="InterPro" id="IPR007383">
    <property type="entry name" value="DUF445"/>
</dbReference>
<evidence type="ECO:0000313" key="3">
    <source>
        <dbReference type="Proteomes" id="UP000553459"/>
    </source>
</evidence>
<keyword evidence="3" id="KW-1185">Reference proteome</keyword>
<keyword evidence="1" id="KW-1133">Transmembrane helix</keyword>
<gene>
    <name evidence="2" type="ORF">GNY06_04340</name>
</gene>
<feature type="transmembrane region" description="Helical" evidence="1">
    <location>
        <begin position="40"/>
        <end position="68"/>
    </location>
</feature>
<name>A0A845PW10_9FLAO</name>
<feature type="transmembrane region" description="Helical" evidence="1">
    <location>
        <begin position="390"/>
        <end position="410"/>
    </location>
</feature>
<evidence type="ECO:0000313" key="2">
    <source>
        <dbReference type="EMBL" id="NAW50647.1"/>
    </source>
</evidence>
<reference evidence="2 3" key="1">
    <citation type="submission" date="2019-11" db="EMBL/GenBank/DDBJ databases">
        <title>Characterization of Elizabethkingia argenteiflava sp. nov., isolated from inner surface of Soybean Pods.</title>
        <authorList>
            <person name="Mo S."/>
        </authorList>
    </citation>
    <scope>NUCLEOTIDE SEQUENCE [LARGE SCALE GENOMIC DNA]</scope>
    <source>
        <strain evidence="2 3">YB22</strain>
    </source>
</reference>
<keyword evidence="1" id="KW-0472">Membrane</keyword>
<accession>A0A845PW10</accession>
<organism evidence="2 3">
    <name type="scientific">Elizabethkingia argenteiflava</name>
    <dbReference type="NCBI Taxonomy" id="2681556"/>
    <lineage>
        <taxon>Bacteria</taxon>
        <taxon>Pseudomonadati</taxon>
        <taxon>Bacteroidota</taxon>
        <taxon>Flavobacteriia</taxon>
        <taxon>Flavobacteriales</taxon>
        <taxon>Weeksellaceae</taxon>
        <taxon>Elizabethkingia</taxon>
    </lineage>
</organism>
<sequence length="414" mass="48411">MTEPEKRKQLTKYKALATGLFVLMVCIFILSTYFQKHTSYVWLGYLHAFSEAAMVGALADWFAVTALFHYPMGIKIPHTNLIENSKQKIGNNLGDFVVENFVSAENLRPPIERMKISEYLSAWLIKDKNQKELIGEVFILLRSIVHQFNDQEIKHFISSKIEEVGNHIKINHILGNSILYLLEKEEQQPLISLLSSKIKFYILENQSFIQEKVRQNSSTLIPKFVKHTIAHKIVVGLADFFEDIEKNENHQVRVEISSNLYQLTHELMTSNRWEGELNKIKKSFLHKEKLDKYATDIWNSIRQTLLEELNNEDSKMRTYARKNIQKWVVSFSQNKLQQSKIDRWMRFHIYRISLKNRVKVSELIRTTVANWEGRQLSQKLELEVGKDLQFIRVNGTLVGGLVGVIIYTLVHFMN</sequence>
<dbReference type="PANTHER" id="PTHR38442:SF1">
    <property type="entry name" value="INNER MEMBRANE PROTEIN"/>
    <property type="match status" value="1"/>
</dbReference>
<dbReference type="Pfam" id="PF04286">
    <property type="entry name" value="DUF445"/>
    <property type="match status" value="1"/>
</dbReference>
<protein>
    <submittedName>
        <fullName evidence="2">DUF445 family protein</fullName>
    </submittedName>
</protein>
<dbReference type="RefSeq" id="WP_166518971.1">
    <property type="nucleotide sequence ID" value="NZ_JAAABJ010000372.1"/>
</dbReference>
<evidence type="ECO:0000256" key="1">
    <source>
        <dbReference type="SAM" id="Phobius"/>
    </source>
</evidence>
<feature type="transmembrane region" description="Helical" evidence="1">
    <location>
        <begin position="15"/>
        <end position="34"/>
    </location>
</feature>
<dbReference type="EMBL" id="JAAABJ010000372">
    <property type="protein sequence ID" value="NAW50647.1"/>
    <property type="molecule type" value="Genomic_DNA"/>
</dbReference>
<comment type="caution">
    <text evidence="2">The sequence shown here is derived from an EMBL/GenBank/DDBJ whole genome shotgun (WGS) entry which is preliminary data.</text>
</comment>